<reference evidence="3 4" key="1">
    <citation type="submission" date="2017-08" db="EMBL/GenBank/DDBJ databases">
        <title>Infants hospitalized years apart are colonized by the same room-sourced microbial strains.</title>
        <authorList>
            <person name="Brooks B."/>
            <person name="Olm M.R."/>
            <person name="Firek B.A."/>
            <person name="Baker R."/>
            <person name="Thomas B.C."/>
            <person name="Morowitz M.J."/>
            <person name="Banfield J.F."/>
        </authorList>
    </citation>
    <scope>NUCLEOTIDE SEQUENCE [LARGE SCALE GENOMIC DNA]</scope>
    <source>
        <strain evidence="3">S2_005_002_R2_34</strain>
    </source>
</reference>
<dbReference type="PANTHER" id="PTHR42760:SF123">
    <property type="entry name" value="OXIDOREDUCTASE"/>
    <property type="match status" value="1"/>
</dbReference>
<accession>A0A2W5N2E1</accession>
<dbReference type="Pfam" id="PF13561">
    <property type="entry name" value="adh_short_C2"/>
    <property type="match status" value="1"/>
</dbReference>
<evidence type="ECO:0000313" key="3">
    <source>
        <dbReference type="EMBL" id="PZQ47632.1"/>
    </source>
</evidence>
<dbReference type="NCBIfam" id="NF005559">
    <property type="entry name" value="PRK07231.1"/>
    <property type="match status" value="1"/>
</dbReference>
<proteinExistence type="inferred from homology"/>
<dbReference type="SMART" id="SM00822">
    <property type="entry name" value="PKS_KR"/>
    <property type="match status" value="1"/>
</dbReference>
<comment type="caution">
    <text evidence="3">The sequence shown here is derived from an EMBL/GenBank/DDBJ whole genome shotgun (WGS) entry which is preliminary data.</text>
</comment>
<dbReference type="PRINTS" id="PR00080">
    <property type="entry name" value="SDRFAMILY"/>
</dbReference>
<dbReference type="SUPFAM" id="SSF51735">
    <property type="entry name" value="NAD(P)-binding Rossmann-fold domains"/>
    <property type="match status" value="1"/>
</dbReference>
<dbReference type="InterPro" id="IPR036291">
    <property type="entry name" value="NAD(P)-bd_dom_sf"/>
</dbReference>
<feature type="domain" description="Ketoreductase" evidence="2">
    <location>
        <begin position="13"/>
        <end position="180"/>
    </location>
</feature>
<dbReference type="Proteomes" id="UP000249185">
    <property type="component" value="Unassembled WGS sequence"/>
</dbReference>
<dbReference type="FunFam" id="3.40.50.720:FF:000084">
    <property type="entry name" value="Short-chain dehydrogenase reductase"/>
    <property type="match status" value="1"/>
</dbReference>
<dbReference type="GO" id="GO:0016616">
    <property type="term" value="F:oxidoreductase activity, acting on the CH-OH group of donors, NAD or NADP as acceptor"/>
    <property type="evidence" value="ECO:0007669"/>
    <property type="project" value="UniProtKB-ARBA"/>
</dbReference>
<evidence type="ECO:0000256" key="1">
    <source>
        <dbReference type="ARBA" id="ARBA00006484"/>
    </source>
</evidence>
<evidence type="ECO:0000313" key="4">
    <source>
        <dbReference type="Proteomes" id="UP000249185"/>
    </source>
</evidence>
<evidence type="ECO:0000259" key="2">
    <source>
        <dbReference type="SMART" id="SM00822"/>
    </source>
</evidence>
<name>A0A2W5N2E1_RHOSU</name>
<dbReference type="AlphaFoldDB" id="A0A2W5N2E1"/>
<dbReference type="Gene3D" id="3.40.50.720">
    <property type="entry name" value="NAD(P)-binding Rossmann-like Domain"/>
    <property type="match status" value="1"/>
</dbReference>
<protein>
    <submittedName>
        <fullName evidence="3">2-deoxy-D-gluconate 3-dehydrogenase</fullName>
    </submittedName>
</protein>
<dbReference type="EMBL" id="QFPW01000016">
    <property type="protein sequence ID" value="PZQ47632.1"/>
    <property type="molecule type" value="Genomic_DNA"/>
</dbReference>
<dbReference type="PRINTS" id="PR00081">
    <property type="entry name" value="GDHRDH"/>
</dbReference>
<sequence length="264" mass="26827">MVSTRGWLGIEGDVAVVTGAASGIGKGIARALSEAGARVFILDLRAEAAEAAAGEVGGGAEGLGCDMGDPAAVAAAAARVGRCDILVNNAGVLRGGPLAEVSPEDWNLVLGVNLGGYLSAARAFGEGMRARRRGAIVHVASIAATEPQAFSGAYSPSKAAVAMLSRQLAFEWGPDGIRSNSVSPGMIRTPLSESFYQVPGILEAREAVVPMRRVGAPEDIANVAAFLASPRAAYVNGQDIVVDGGFAQTLMAHVPRPGHEKVGA</sequence>
<dbReference type="PANTHER" id="PTHR42760">
    <property type="entry name" value="SHORT-CHAIN DEHYDROGENASES/REDUCTASES FAMILY MEMBER"/>
    <property type="match status" value="1"/>
</dbReference>
<organism evidence="3 4">
    <name type="scientific">Rhodovulum sulfidophilum</name>
    <name type="common">Rhodobacter sulfidophilus</name>
    <dbReference type="NCBI Taxonomy" id="35806"/>
    <lineage>
        <taxon>Bacteria</taxon>
        <taxon>Pseudomonadati</taxon>
        <taxon>Pseudomonadota</taxon>
        <taxon>Alphaproteobacteria</taxon>
        <taxon>Rhodobacterales</taxon>
        <taxon>Paracoccaceae</taxon>
        <taxon>Rhodovulum</taxon>
    </lineage>
</organism>
<dbReference type="InterPro" id="IPR057326">
    <property type="entry name" value="KR_dom"/>
</dbReference>
<dbReference type="InterPro" id="IPR002347">
    <property type="entry name" value="SDR_fam"/>
</dbReference>
<dbReference type="GO" id="GO:0030497">
    <property type="term" value="P:fatty acid elongation"/>
    <property type="evidence" value="ECO:0007669"/>
    <property type="project" value="TreeGrafter"/>
</dbReference>
<comment type="similarity">
    <text evidence="1">Belongs to the short-chain dehydrogenases/reductases (SDR) family.</text>
</comment>
<gene>
    <name evidence="3" type="ORF">DI556_17270</name>
</gene>
<dbReference type="CDD" id="cd05233">
    <property type="entry name" value="SDR_c"/>
    <property type="match status" value="1"/>
</dbReference>